<evidence type="ECO:0000256" key="3">
    <source>
        <dbReference type="ARBA" id="ARBA00022692"/>
    </source>
</evidence>
<evidence type="ECO:0000256" key="6">
    <source>
        <dbReference type="SAM" id="Phobius"/>
    </source>
</evidence>
<keyword evidence="4 6" id="KW-1133">Transmembrane helix</keyword>
<feature type="transmembrane region" description="Helical" evidence="6">
    <location>
        <begin position="361"/>
        <end position="385"/>
    </location>
</feature>
<feature type="transmembrane region" description="Helical" evidence="6">
    <location>
        <begin position="304"/>
        <end position="324"/>
    </location>
</feature>
<dbReference type="EMBL" id="JAAAUY010000504">
    <property type="protein sequence ID" value="KAF9329106.1"/>
    <property type="molecule type" value="Genomic_DNA"/>
</dbReference>
<dbReference type="PANTHER" id="PTHR43791:SF36">
    <property type="entry name" value="TRANSPORTER, PUTATIVE (AFU_ORTHOLOGUE AFUA_6G08340)-RELATED"/>
    <property type="match status" value="1"/>
</dbReference>
<accession>A0A9P5VKF0</accession>
<dbReference type="InterPro" id="IPR036259">
    <property type="entry name" value="MFS_trans_sf"/>
</dbReference>
<feature type="transmembrane region" description="Helical" evidence="6">
    <location>
        <begin position="138"/>
        <end position="158"/>
    </location>
</feature>
<feature type="transmembrane region" description="Helical" evidence="6">
    <location>
        <begin position="201"/>
        <end position="223"/>
    </location>
</feature>
<feature type="transmembrane region" description="Helical" evidence="6">
    <location>
        <begin position="108"/>
        <end position="126"/>
    </location>
</feature>
<dbReference type="PROSITE" id="PS50850">
    <property type="entry name" value="MFS"/>
    <property type="match status" value="1"/>
</dbReference>
<dbReference type="FunFam" id="1.20.1250.20:FF:000034">
    <property type="entry name" value="MFS general substrate transporter"/>
    <property type="match status" value="1"/>
</dbReference>
<name>A0A9P5VKF0_9FUNG</name>
<feature type="transmembrane region" description="Helical" evidence="6">
    <location>
        <begin position="336"/>
        <end position="355"/>
    </location>
</feature>
<dbReference type="PANTHER" id="PTHR43791">
    <property type="entry name" value="PERMEASE-RELATED"/>
    <property type="match status" value="1"/>
</dbReference>
<evidence type="ECO:0000256" key="5">
    <source>
        <dbReference type="ARBA" id="ARBA00023136"/>
    </source>
</evidence>
<evidence type="ECO:0000256" key="4">
    <source>
        <dbReference type="ARBA" id="ARBA00022989"/>
    </source>
</evidence>
<evidence type="ECO:0000256" key="1">
    <source>
        <dbReference type="ARBA" id="ARBA00004141"/>
    </source>
</evidence>
<gene>
    <name evidence="8" type="ORF">BG006_007807</name>
</gene>
<dbReference type="SUPFAM" id="SSF103473">
    <property type="entry name" value="MFS general substrate transporter"/>
    <property type="match status" value="1"/>
</dbReference>
<keyword evidence="2" id="KW-0813">Transport</keyword>
<dbReference type="FunFam" id="1.20.1250.20:FF:000013">
    <property type="entry name" value="MFS general substrate transporter"/>
    <property type="match status" value="1"/>
</dbReference>
<feature type="transmembrane region" description="Helical" evidence="6">
    <location>
        <begin position="75"/>
        <end position="96"/>
    </location>
</feature>
<dbReference type="Pfam" id="PF07690">
    <property type="entry name" value="MFS_1"/>
    <property type="match status" value="1"/>
</dbReference>
<feature type="domain" description="Major facilitator superfamily (MFS) profile" evidence="7">
    <location>
        <begin position="42"/>
        <end position="459"/>
    </location>
</feature>
<feature type="transmembrane region" description="Helical" evidence="6">
    <location>
        <begin position="397"/>
        <end position="417"/>
    </location>
</feature>
<evidence type="ECO:0000313" key="8">
    <source>
        <dbReference type="EMBL" id="KAF9329106.1"/>
    </source>
</evidence>
<feature type="transmembrane region" description="Helical" evidence="6">
    <location>
        <begin position="429"/>
        <end position="454"/>
    </location>
</feature>
<feature type="transmembrane region" description="Helical" evidence="6">
    <location>
        <begin position="170"/>
        <end position="189"/>
    </location>
</feature>
<evidence type="ECO:0000313" key="9">
    <source>
        <dbReference type="Proteomes" id="UP000696485"/>
    </source>
</evidence>
<organism evidence="8 9">
    <name type="scientific">Podila minutissima</name>
    <dbReference type="NCBI Taxonomy" id="64525"/>
    <lineage>
        <taxon>Eukaryota</taxon>
        <taxon>Fungi</taxon>
        <taxon>Fungi incertae sedis</taxon>
        <taxon>Mucoromycota</taxon>
        <taxon>Mortierellomycotina</taxon>
        <taxon>Mortierellomycetes</taxon>
        <taxon>Mortierellales</taxon>
        <taxon>Mortierellaceae</taxon>
        <taxon>Podila</taxon>
    </lineage>
</organism>
<evidence type="ECO:0000256" key="2">
    <source>
        <dbReference type="ARBA" id="ARBA00022448"/>
    </source>
</evidence>
<comment type="caution">
    <text evidence="8">The sequence shown here is derived from an EMBL/GenBank/DDBJ whole genome shotgun (WGS) entry which is preliminary data.</text>
</comment>
<keyword evidence="3 6" id="KW-0812">Transmembrane</keyword>
<reference evidence="8" key="1">
    <citation type="journal article" date="2020" name="Fungal Divers.">
        <title>Resolving the Mortierellaceae phylogeny through synthesis of multi-gene phylogenetics and phylogenomics.</title>
        <authorList>
            <person name="Vandepol N."/>
            <person name="Liber J."/>
            <person name="Desiro A."/>
            <person name="Na H."/>
            <person name="Kennedy M."/>
            <person name="Barry K."/>
            <person name="Grigoriev I.V."/>
            <person name="Miller A.N."/>
            <person name="O'Donnell K."/>
            <person name="Stajich J.E."/>
            <person name="Bonito G."/>
        </authorList>
    </citation>
    <scope>NUCLEOTIDE SEQUENCE</scope>
    <source>
        <strain evidence="8">NVP1</strain>
    </source>
</reference>
<dbReference type="Proteomes" id="UP000696485">
    <property type="component" value="Unassembled WGS sequence"/>
</dbReference>
<dbReference type="AlphaFoldDB" id="A0A9P5VKF0"/>
<dbReference type="GO" id="GO:0016020">
    <property type="term" value="C:membrane"/>
    <property type="evidence" value="ECO:0007669"/>
    <property type="project" value="UniProtKB-SubCell"/>
</dbReference>
<keyword evidence="9" id="KW-1185">Reference proteome</keyword>
<dbReference type="GO" id="GO:0022857">
    <property type="term" value="F:transmembrane transporter activity"/>
    <property type="evidence" value="ECO:0007669"/>
    <property type="project" value="InterPro"/>
</dbReference>
<comment type="subcellular location">
    <subcellularLocation>
        <location evidence="1">Membrane</location>
        <topology evidence="1">Multi-pass membrane protein</topology>
    </subcellularLocation>
</comment>
<dbReference type="Gene3D" id="1.20.1250.20">
    <property type="entry name" value="MFS general substrate transporter like domains"/>
    <property type="match status" value="2"/>
</dbReference>
<dbReference type="InterPro" id="IPR020846">
    <property type="entry name" value="MFS_dom"/>
</dbReference>
<sequence>MSEKQEHVDVLEEKNIGQPAEFEFDPDSPAIRTLKRKLDYRLVPIWSLLYLFSFLDRSNIGNARIAGLEHDLQLTGTQFNMTLTIFFFGYILFEVPSNIMLQKIGPKLWITIIMVVWGTIMMSMAAVKDYGGLLAARFFLGLAEAGLVPGVIFMVSTFYTRSELATRNGLWFSMATFSGAFGGILAYGISKLHGKGGLLGWQWIFIIEGAATLVVCLLAWFGLADSPEKAMFLTPEERALAAERLRVDAGPATETEFSWAQARLAFTDWQTYAYIVGYICGSIPLFAMSLFIPSIVLQFKYNVITTQIMTAPAFTAATITTIICSMSSDRFRERGLHCFVPSLVGCIGFILLIVTKDSSVAARYVSLTVTCCGVFSSAPAMFAWFSGNIGGHSKRAVAIGLIVSIGCVGGAIGSQIYRPGDATGGYVRGHTISACLCGVAATMSLVSKTVYILINKRRANLTPEEYARACQGNDLLDKHPDFRYQT</sequence>
<protein>
    <recommendedName>
        <fullName evidence="7">Major facilitator superfamily (MFS) profile domain-containing protein</fullName>
    </recommendedName>
</protein>
<evidence type="ECO:0000259" key="7">
    <source>
        <dbReference type="PROSITE" id="PS50850"/>
    </source>
</evidence>
<feature type="transmembrane region" description="Helical" evidence="6">
    <location>
        <begin position="272"/>
        <end position="292"/>
    </location>
</feature>
<dbReference type="InterPro" id="IPR011701">
    <property type="entry name" value="MFS"/>
</dbReference>
<keyword evidence="5 6" id="KW-0472">Membrane</keyword>
<proteinExistence type="predicted"/>